<evidence type="ECO:0000256" key="1">
    <source>
        <dbReference type="SAM" id="MobiDB-lite"/>
    </source>
</evidence>
<feature type="compositionally biased region" description="Low complexity" evidence="1">
    <location>
        <begin position="143"/>
        <end position="161"/>
    </location>
</feature>
<proteinExistence type="predicted"/>
<dbReference type="EMBL" id="LO017727">
    <property type="protein sequence ID" value="CRH05372.1"/>
    <property type="molecule type" value="Genomic_DNA"/>
</dbReference>
<feature type="signal peptide" evidence="2">
    <location>
        <begin position="1"/>
        <end position="29"/>
    </location>
</feature>
<evidence type="ECO:0000256" key="2">
    <source>
        <dbReference type="SAM" id="SignalP"/>
    </source>
</evidence>
<feature type="region of interest" description="Disordered" evidence="1">
    <location>
        <begin position="188"/>
        <end position="207"/>
    </location>
</feature>
<dbReference type="AlphaFoldDB" id="A0A1S7LEI2"/>
<feature type="chain" id="PRO_5013249886" evidence="2">
    <location>
        <begin position="30"/>
        <end position="245"/>
    </location>
</feature>
<sequence length="245" mass="27553">MDWTKMRVASMVLSFALITFLSGVSVAQASNPACEKVISEAFQRADTMLNHLQGEQKRYRGKVDSKSKSHVLRTLSRQRGTIRRDKRARKYCKDADFARLNTLLTTILRNVSQMSVASKAEIQAYQKRVPKNSGAKRAHKGSKQSTLQSSRQTQQGSQLSRAAQRCQAEFSSLKRFNGQTQQRMAELKKSHRGGLPTADKKQLVSQMDAKLKQARPFVKKCGSKAKALLKQLLRTQKSLQATPTR</sequence>
<gene>
    <name evidence="3" type="ORF">MAGMO_1178</name>
</gene>
<keyword evidence="2" id="KW-0732">Signal</keyword>
<protein>
    <submittedName>
        <fullName evidence="3">Uncharacterized protein</fullName>
    </submittedName>
</protein>
<reference evidence="3" key="1">
    <citation type="submission" date="2015-04" db="EMBL/GenBank/DDBJ databases">
        <authorList>
            <person name="Syromyatnikov M.Y."/>
            <person name="Popov V.N."/>
        </authorList>
    </citation>
    <scope>NUCLEOTIDE SEQUENCE</scope>
    <source>
        <strain evidence="3">MO-1</strain>
    </source>
</reference>
<accession>A0A1S7LEI2</accession>
<name>A0A1S7LEI2_MAGMO</name>
<evidence type="ECO:0000313" key="3">
    <source>
        <dbReference type="EMBL" id="CRH05372.1"/>
    </source>
</evidence>
<feature type="region of interest" description="Disordered" evidence="1">
    <location>
        <begin position="127"/>
        <end position="164"/>
    </location>
</feature>
<feature type="compositionally biased region" description="Basic residues" evidence="1">
    <location>
        <begin position="128"/>
        <end position="142"/>
    </location>
</feature>
<organism evidence="3">
    <name type="scientific">Magnetococcus massalia (strain MO-1)</name>
    <dbReference type="NCBI Taxonomy" id="451514"/>
    <lineage>
        <taxon>Bacteria</taxon>
        <taxon>Pseudomonadati</taxon>
        <taxon>Pseudomonadota</taxon>
        <taxon>Magnetococcia</taxon>
        <taxon>Magnetococcales</taxon>
        <taxon>Magnetococcaceae</taxon>
        <taxon>Magnetococcus</taxon>
    </lineage>
</organism>